<name>A0A450UMS4_9GAMM</name>
<dbReference type="EMBL" id="CAADFH010000034">
    <property type="protein sequence ID" value="VFJ93838.1"/>
    <property type="molecule type" value="Genomic_DNA"/>
</dbReference>
<reference evidence="1" key="1">
    <citation type="submission" date="2019-02" db="EMBL/GenBank/DDBJ databases">
        <authorList>
            <person name="Gruber-Vodicka R. H."/>
            <person name="Seah K. B. B."/>
        </authorList>
    </citation>
    <scope>NUCLEOTIDE SEQUENCE</scope>
    <source>
        <strain evidence="3">BECK_BY7</strain>
        <strain evidence="1">BECK_M6</strain>
        <strain evidence="2">BECK_M7</strain>
    </source>
</reference>
<evidence type="ECO:0000313" key="3">
    <source>
        <dbReference type="EMBL" id="VFK16938.1"/>
    </source>
</evidence>
<dbReference type="AlphaFoldDB" id="A0A450UMS4"/>
<dbReference type="EMBL" id="CAADFF010000112">
    <property type="protein sequence ID" value="VFJ98000.1"/>
    <property type="molecule type" value="Genomic_DNA"/>
</dbReference>
<gene>
    <name evidence="1" type="ORF">BECKLFY1418A_GA0070994_103425</name>
    <name evidence="2" type="ORF">BECKLFY1418B_GA0070995_11121</name>
    <name evidence="3" type="ORF">BECKLFY1418C_GA0070996_102723</name>
</gene>
<accession>A0A450UMS4</accession>
<organism evidence="1">
    <name type="scientific">Candidatus Kentrum sp. LFY</name>
    <dbReference type="NCBI Taxonomy" id="2126342"/>
    <lineage>
        <taxon>Bacteria</taxon>
        <taxon>Pseudomonadati</taxon>
        <taxon>Pseudomonadota</taxon>
        <taxon>Gammaproteobacteria</taxon>
        <taxon>Candidatus Kentrum</taxon>
    </lineage>
</organism>
<evidence type="ECO:0000313" key="1">
    <source>
        <dbReference type="EMBL" id="VFJ93838.1"/>
    </source>
</evidence>
<proteinExistence type="predicted"/>
<dbReference type="EMBL" id="CAADFN010000027">
    <property type="protein sequence ID" value="VFK16938.1"/>
    <property type="molecule type" value="Genomic_DNA"/>
</dbReference>
<sequence>MLAEPKNGNPWAVPTSQAFCSRDQCPYSSATLTLARLSIAPAFPVEATDTKERIRKRYP</sequence>
<protein>
    <submittedName>
        <fullName evidence="1">Uncharacterized protein</fullName>
    </submittedName>
</protein>
<evidence type="ECO:0000313" key="2">
    <source>
        <dbReference type="EMBL" id="VFJ98000.1"/>
    </source>
</evidence>